<evidence type="ECO:0000256" key="1">
    <source>
        <dbReference type="SAM" id="SignalP"/>
    </source>
</evidence>
<dbReference type="Proteomes" id="UP000647587">
    <property type="component" value="Unassembled WGS sequence"/>
</dbReference>
<dbReference type="RefSeq" id="WP_189011486.1">
    <property type="nucleotide sequence ID" value="NZ_BMPP01000021.1"/>
</dbReference>
<protein>
    <recommendedName>
        <fullName evidence="4">DUF1795 domain-containing protein</fullName>
    </recommendedName>
</protein>
<dbReference type="Gene3D" id="3.40.1000.10">
    <property type="entry name" value="Mog1/PsbP, alpha/beta/alpha sandwich"/>
    <property type="match status" value="1"/>
</dbReference>
<dbReference type="SUPFAM" id="SSF55724">
    <property type="entry name" value="Mog1p/PsbP-like"/>
    <property type="match status" value="1"/>
</dbReference>
<sequence>MFKKTQMAVLALLVIVGGAQAKTFRHATNGYSLTYPDAWTAKANLAGTDVAISVPGTPGATSMITVVTQKLPQGMNLAAYTQATTESLPQMLGNYKLDTNKTVKVGGVAGRKLVFTGTRGGNTMYGNIVLLVRGDVGYTLSYLGELPANAAAKETIDRVLTSFKLTK</sequence>
<organism evidence="2 3">
    <name type="scientific">Deinococcus malanensis</name>
    <dbReference type="NCBI Taxonomy" id="1706855"/>
    <lineage>
        <taxon>Bacteria</taxon>
        <taxon>Thermotogati</taxon>
        <taxon>Deinococcota</taxon>
        <taxon>Deinococci</taxon>
        <taxon>Deinococcales</taxon>
        <taxon>Deinococcaceae</taxon>
        <taxon>Deinococcus</taxon>
    </lineage>
</organism>
<evidence type="ECO:0000313" key="3">
    <source>
        <dbReference type="Proteomes" id="UP000647587"/>
    </source>
</evidence>
<dbReference type="InterPro" id="IPR016123">
    <property type="entry name" value="Mog1/PsbP_a/b/a-sand"/>
</dbReference>
<feature type="chain" id="PRO_5047203160" description="DUF1795 domain-containing protein" evidence="1">
    <location>
        <begin position="22"/>
        <end position="167"/>
    </location>
</feature>
<reference evidence="3" key="1">
    <citation type="journal article" date="2019" name="Int. J. Syst. Evol. Microbiol.">
        <title>The Global Catalogue of Microorganisms (GCM) 10K type strain sequencing project: providing services to taxonomists for standard genome sequencing and annotation.</title>
        <authorList>
            <consortium name="The Broad Institute Genomics Platform"/>
            <consortium name="The Broad Institute Genome Sequencing Center for Infectious Disease"/>
            <person name="Wu L."/>
            <person name="Ma J."/>
        </authorList>
    </citation>
    <scope>NUCLEOTIDE SEQUENCE [LARGE SCALE GENOMIC DNA]</scope>
    <source>
        <strain evidence="3">JCM 30331</strain>
    </source>
</reference>
<dbReference type="Pfam" id="PF18933">
    <property type="entry name" value="PsbP_2"/>
    <property type="match status" value="1"/>
</dbReference>
<evidence type="ECO:0000313" key="2">
    <source>
        <dbReference type="EMBL" id="GGK39997.1"/>
    </source>
</evidence>
<accession>A0ABQ2F4F8</accession>
<feature type="signal peptide" evidence="1">
    <location>
        <begin position="1"/>
        <end position="21"/>
    </location>
</feature>
<dbReference type="EMBL" id="BMPP01000021">
    <property type="protein sequence ID" value="GGK39997.1"/>
    <property type="molecule type" value="Genomic_DNA"/>
</dbReference>
<proteinExistence type="predicted"/>
<keyword evidence="1" id="KW-0732">Signal</keyword>
<evidence type="ECO:0008006" key="4">
    <source>
        <dbReference type="Google" id="ProtNLM"/>
    </source>
</evidence>
<comment type="caution">
    <text evidence="2">The sequence shown here is derived from an EMBL/GenBank/DDBJ whole genome shotgun (WGS) entry which is preliminary data.</text>
</comment>
<gene>
    <name evidence="2" type="ORF">GCM10008955_37230</name>
</gene>
<name>A0ABQ2F4F8_9DEIO</name>
<keyword evidence="3" id="KW-1185">Reference proteome</keyword>